<keyword evidence="4 5" id="KW-0472">Membrane</keyword>
<dbReference type="Proteomes" id="UP000601435">
    <property type="component" value="Unassembled WGS sequence"/>
</dbReference>
<dbReference type="EMBL" id="CAJNJA010073900">
    <property type="protein sequence ID" value="CAE7911116.1"/>
    <property type="molecule type" value="Genomic_DNA"/>
</dbReference>
<sequence length="281" mass="30387">MLWSGMRENSAALHGDSQPSGVQKPFAASLVVMAMASFAPFDMEAQNQRYDFQGIGEKQMRLGFIRKVYGIVACQVAATALTAAFCAGPLRSTVVGFVVHWPSAFKWGSLLATGLALLLCHVGKNSYPLNFFGLAFLTAVMSLDVGVMAAVASAMGMGACVAQAAIITAFLVAGLTIYTFRSKRDFSFLGAALWPLMFGLFAFGLLSCFFPSLHTGILGLVVSFFGAAIFCAYLVYDTWRIANELQVDDYVEGAIQLYMDIINLFMYILDILMQLSKGNGE</sequence>
<dbReference type="InterPro" id="IPR006214">
    <property type="entry name" value="Bax_inhibitor_1-related"/>
</dbReference>
<dbReference type="AlphaFoldDB" id="A0A813BRU3"/>
<reference evidence="7" key="1">
    <citation type="submission" date="2021-02" db="EMBL/GenBank/DDBJ databases">
        <authorList>
            <person name="Dougan E. K."/>
            <person name="Rhodes N."/>
            <person name="Thang M."/>
            <person name="Chan C."/>
        </authorList>
    </citation>
    <scope>NUCLEOTIDE SEQUENCE</scope>
</reference>
<gene>
    <name evidence="7" type="primary">LFG5</name>
    <name evidence="7" type="ORF">SNEC2469_LOCUS31023</name>
</gene>
<proteinExistence type="inferred from homology"/>
<evidence type="ECO:0000256" key="6">
    <source>
        <dbReference type="SAM" id="MobiDB-lite"/>
    </source>
</evidence>
<name>A0A813BRU3_9DINO</name>
<evidence type="ECO:0000313" key="8">
    <source>
        <dbReference type="Proteomes" id="UP000601435"/>
    </source>
</evidence>
<evidence type="ECO:0000256" key="4">
    <source>
        <dbReference type="ARBA" id="ARBA00023136"/>
    </source>
</evidence>
<dbReference type="Pfam" id="PF01027">
    <property type="entry name" value="Bax1-I"/>
    <property type="match status" value="1"/>
</dbReference>
<keyword evidence="8" id="KW-1185">Reference proteome</keyword>
<dbReference type="OrthoDB" id="7933078at2759"/>
<dbReference type="PANTHER" id="PTHR23291:SF50">
    <property type="entry name" value="PROTEIN LIFEGUARD 4"/>
    <property type="match status" value="1"/>
</dbReference>
<organism evidence="7 8">
    <name type="scientific">Symbiodinium necroappetens</name>
    <dbReference type="NCBI Taxonomy" id="1628268"/>
    <lineage>
        <taxon>Eukaryota</taxon>
        <taxon>Sar</taxon>
        <taxon>Alveolata</taxon>
        <taxon>Dinophyceae</taxon>
        <taxon>Suessiales</taxon>
        <taxon>Symbiodiniaceae</taxon>
        <taxon>Symbiodinium</taxon>
    </lineage>
</organism>
<evidence type="ECO:0000256" key="3">
    <source>
        <dbReference type="ARBA" id="ARBA00022989"/>
    </source>
</evidence>
<evidence type="ECO:0000256" key="5">
    <source>
        <dbReference type="RuleBase" id="RU004379"/>
    </source>
</evidence>
<accession>A0A813BRU3</accession>
<dbReference type="GO" id="GO:0016020">
    <property type="term" value="C:membrane"/>
    <property type="evidence" value="ECO:0007669"/>
    <property type="project" value="UniProtKB-SubCell"/>
</dbReference>
<keyword evidence="3 5" id="KW-1133">Transmembrane helix</keyword>
<dbReference type="PANTHER" id="PTHR23291">
    <property type="entry name" value="BAX INHIBITOR-RELATED"/>
    <property type="match status" value="1"/>
</dbReference>
<feature type="transmembrane region" description="Helical" evidence="5">
    <location>
        <begin position="161"/>
        <end position="180"/>
    </location>
</feature>
<comment type="caution">
    <text evidence="7">The sequence shown here is derived from an EMBL/GenBank/DDBJ whole genome shotgun (WGS) entry which is preliminary data.</text>
</comment>
<evidence type="ECO:0000313" key="7">
    <source>
        <dbReference type="EMBL" id="CAE7911116.1"/>
    </source>
</evidence>
<feature type="transmembrane region" description="Helical" evidence="5">
    <location>
        <begin position="104"/>
        <end position="122"/>
    </location>
</feature>
<comment type="subcellular location">
    <subcellularLocation>
        <location evidence="1">Membrane</location>
        <topology evidence="1">Multi-pass membrane protein</topology>
    </subcellularLocation>
</comment>
<evidence type="ECO:0000256" key="2">
    <source>
        <dbReference type="ARBA" id="ARBA00022692"/>
    </source>
</evidence>
<comment type="similarity">
    <text evidence="5">Belongs to the BI1 family.</text>
</comment>
<protein>
    <submittedName>
        <fullName evidence="7">LFG5 protein</fullName>
    </submittedName>
</protein>
<evidence type="ECO:0000256" key="1">
    <source>
        <dbReference type="ARBA" id="ARBA00004141"/>
    </source>
</evidence>
<feature type="transmembrane region" description="Helical" evidence="5">
    <location>
        <begin position="192"/>
        <end position="210"/>
    </location>
</feature>
<feature type="transmembrane region" description="Helical" evidence="5">
    <location>
        <begin position="216"/>
        <end position="236"/>
    </location>
</feature>
<feature type="region of interest" description="Disordered" evidence="6">
    <location>
        <begin position="1"/>
        <end position="21"/>
    </location>
</feature>
<keyword evidence="2 5" id="KW-0812">Transmembrane</keyword>
<feature type="transmembrane region" description="Helical" evidence="5">
    <location>
        <begin position="134"/>
        <end position="155"/>
    </location>
</feature>
<feature type="transmembrane region" description="Helical" evidence="5">
    <location>
        <begin position="64"/>
        <end position="84"/>
    </location>
</feature>